<reference evidence="3" key="1">
    <citation type="submission" date="2020-11" db="EMBL/GenBank/DDBJ databases">
        <authorList>
            <consortium name="DOE Joint Genome Institute"/>
            <person name="Ahrendt S."/>
            <person name="Riley R."/>
            <person name="Andreopoulos W."/>
            <person name="Labutti K."/>
            <person name="Pangilinan J."/>
            <person name="Ruiz-Duenas F.J."/>
            <person name="Barrasa J.M."/>
            <person name="Sanchez-Garcia M."/>
            <person name="Camarero S."/>
            <person name="Miyauchi S."/>
            <person name="Serrano A."/>
            <person name="Linde D."/>
            <person name="Babiker R."/>
            <person name="Drula E."/>
            <person name="Ayuso-Fernandez I."/>
            <person name="Pacheco R."/>
            <person name="Padilla G."/>
            <person name="Ferreira P."/>
            <person name="Barriuso J."/>
            <person name="Kellner H."/>
            <person name="Castanera R."/>
            <person name="Alfaro M."/>
            <person name="Ramirez L."/>
            <person name="Pisabarro A.G."/>
            <person name="Kuo A."/>
            <person name="Tritt A."/>
            <person name="Lipzen A."/>
            <person name="He G."/>
            <person name="Yan M."/>
            <person name="Ng V."/>
            <person name="Cullen D."/>
            <person name="Martin F."/>
            <person name="Rosso M.-N."/>
            <person name="Henrissat B."/>
            <person name="Hibbett D."/>
            <person name="Martinez A.T."/>
            <person name="Grigoriev I.V."/>
        </authorList>
    </citation>
    <scope>NUCLEOTIDE SEQUENCE</scope>
    <source>
        <strain evidence="3">CBS 506.95</strain>
    </source>
</reference>
<feature type="compositionally biased region" description="Basic and acidic residues" evidence="1">
    <location>
        <begin position="178"/>
        <end position="197"/>
    </location>
</feature>
<dbReference type="Proteomes" id="UP000807306">
    <property type="component" value="Unassembled WGS sequence"/>
</dbReference>
<dbReference type="OrthoDB" id="434253at2759"/>
<feature type="region of interest" description="Disordered" evidence="1">
    <location>
        <begin position="160"/>
        <end position="197"/>
    </location>
</feature>
<sequence length="250" mass="28813">MAAPRWKTIVERALLKDSKQNTIQLATLDRDAARFGVDLIPRVRSHVFRRFLSSPNTPSLPLIITSTDIRSAKATQLTEVSHKAELVWWLESTVQQLRIICDVYVVPSPKHPLASKFQELLLESSPSSALSIFRDKDWEADRVDLFRSMSPRMKASWCRPIPGSQLSPNENLKNWPTEIHDPAEGHSEGDKNSPEYEEAQRHWEFALENFATIIIDPLEVDYVDAKMKAIFRKKYSEDRGMIWEEEELVL</sequence>
<evidence type="ECO:0000256" key="1">
    <source>
        <dbReference type="SAM" id="MobiDB-lite"/>
    </source>
</evidence>
<feature type="compositionally biased region" description="Polar residues" evidence="1">
    <location>
        <begin position="164"/>
        <end position="174"/>
    </location>
</feature>
<dbReference type="AlphaFoldDB" id="A0A9P6E3Q0"/>
<evidence type="ECO:0000313" key="4">
    <source>
        <dbReference type="Proteomes" id="UP000807306"/>
    </source>
</evidence>
<dbReference type="Gene3D" id="2.30.110.10">
    <property type="entry name" value="Electron Transport, Fmn-binding Protein, Chain A"/>
    <property type="match status" value="1"/>
</dbReference>
<dbReference type="GO" id="GO:0010181">
    <property type="term" value="F:FMN binding"/>
    <property type="evidence" value="ECO:0007669"/>
    <property type="project" value="InterPro"/>
</dbReference>
<gene>
    <name evidence="3" type="ORF">CPB83DRAFT_865122</name>
</gene>
<dbReference type="InterPro" id="IPR024624">
    <property type="entry name" value="Pyridox_Oxase_Alr4036_FMN-bd"/>
</dbReference>
<comment type="caution">
    <text evidence="3">The sequence shown here is derived from an EMBL/GenBank/DDBJ whole genome shotgun (WGS) entry which is preliminary data.</text>
</comment>
<accession>A0A9P6E3Q0</accession>
<proteinExistence type="predicted"/>
<feature type="domain" description="Pyridoxamine 5'-phosphate oxidase Alr4036 family FMN-binding" evidence="2">
    <location>
        <begin position="4"/>
        <end position="105"/>
    </location>
</feature>
<dbReference type="SUPFAM" id="SSF50475">
    <property type="entry name" value="FMN-binding split barrel"/>
    <property type="match status" value="1"/>
</dbReference>
<evidence type="ECO:0000313" key="3">
    <source>
        <dbReference type="EMBL" id="KAF9521969.1"/>
    </source>
</evidence>
<dbReference type="InterPro" id="IPR012349">
    <property type="entry name" value="Split_barrel_FMN-bd"/>
</dbReference>
<protein>
    <submittedName>
        <fullName evidence="3">Pyridoxamine 5'-phosphate oxidase-domain-containing protein</fullName>
    </submittedName>
</protein>
<dbReference type="EMBL" id="MU157970">
    <property type="protein sequence ID" value="KAF9521969.1"/>
    <property type="molecule type" value="Genomic_DNA"/>
</dbReference>
<organism evidence="3 4">
    <name type="scientific">Crepidotus variabilis</name>
    <dbReference type="NCBI Taxonomy" id="179855"/>
    <lineage>
        <taxon>Eukaryota</taxon>
        <taxon>Fungi</taxon>
        <taxon>Dikarya</taxon>
        <taxon>Basidiomycota</taxon>
        <taxon>Agaricomycotina</taxon>
        <taxon>Agaricomycetes</taxon>
        <taxon>Agaricomycetidae</taxon>
        <taxon>Agaricales</taxon>
        <taxon>Agaricineae</taxon>
        <taxon>Crepidotaceae</taxon>
        <taxon>Crepidotus</taxon>
    </lineage>
</organism>
<dbReference type="PANTHER" id="PTHR28243:SF1">
    <property type="entry name" value="PYRIDOXAMINE 5'-PHOSPHATE OXIDASE ALR4036 FAMILY FMN-BINDING DOMAIN-CONTAINING PROTEIN"/>
    <property type="match status" value="1"/>
</dbReference>
<dbReference type="Pfam" id="PF12766">
    <property type="entry name" value="Pyridox_oxase_2"/>
    <property type="match status" value="1"/>
</dbReference>
<name>A0A9P6E3Q0_9AGAR</name>
<evidence type="ECO:0000259" key="2">
    <source>
        <dbReference type="Pfam" id="PF12766"/>
    </source>
</evidence>
<dbReference type="PANTHER" id="PTHR28243">
    <property type="entry name" value="AGL049CP"/>
    <property type="match status" value="1"/>
</dbReference>
<keyword evidence="4" id="KW-1185">Reference proteome</keyword>